<feature type="domain" description="PPM-type phosphatase" evidence="4">
    <location>
        <begin position="242"/>
        <end position="450"/>
    </location>
</feature>
<evidence type="ECO:0000256" key="2">
    <source>
        <dbReference type="SAM" id="MobiDB-lite"/>
    </source>
</evidence>
<evidence type="ECO:0000313" key="5">
    <source>
        <dbReference type="EMBL" id="GLL10385.1"/>
    </source>
</evidence>
<sequence length="453" mass="48362">MSESAVDLCPVEGQGARGDQVRATSGRRREPGCVPSPVTHPGAPEEDMAEIGTTSLPGTPPEPAAPALDAAELARVRAVESLGLRPEVGDERFDRITRLARRLFGVPMVGVSLIDENQQWFTSRQGHTVTSLPRERSMCDQTVRRSGDLVVEDIAADPRFDQHPVLTELGIRFYAGRTLHTSGERVGTLCLLDTRPHAFSTEQRAALAELAAALEQELDHDSELERAAEIQRNLLPRSAPSAPGWEFAASCRPARSVGGDFVDWQAQPDGRLVMTLADVMGKGLAAGLVAATVKTALHTASRRRPPAEALRLAAAALEDDLRLTESLVTLLHARLDPATGLLEWVDAGHGLQLVVRADGSVERSGSGDLPLGTLPGDRWTPHTTVLEPGDVLVACSDGLLDLFGGTFAALDEIIGLARTTGTAGAFVDAVVELSGHRTMTDDVTVVATRRLPR</sequence>
<dbReference type="InterPro" id="IPR052016">
    <property type="entry name" value="Bact_Sigma-Reg"/>
</dbReference>
<dbReference type="Pfam" id="PF01590">
    <property type="entry name" value="GAF"/>
    <property type="match status" value="1"/>
</dbReference>
<dbReference type="EMBL" id="BSFQ01000004">
    <property type="protein sequence ID" value="GLL10385.1"/>
    <property type="molecule type" value="Genomic_DNA"/>
</dbReference>
<protein>
    <recommendedName>
        <fullName evidence="7">GAF domain-containing protein</fullName>
    </recommendedName>
</protein>
<dbReference type="PANTHER" id="PTHR43156">
    <property type="entry name" value="STAGE II SPORULATION PROTEIN E-RELATED"/>
    <property type="match status" value="1"/>
</dbReference>
<feature type="domain" description="GAF" evidence="3">
    <location>
        <begin position="88"/>
        <end position="228"/>
    </location>
</feature>
<dbReference type="Pfam" id="PF07228">
    <property type="entry name" value="SpoIIE"/>
    <property type="match status" value="1"/>
</dbReference>
<dbReference type="Gene3D" id="3.60.40.10">
    <property type="entry name" value="PPM-type phosphatase domain"/>
    <property type="match status" value="1"/>
</dbReference>
<dbReference type="InterPro" id="IPR029016">
    <property type="entry name" value="GAF-like_dom_sf"/>
</dbReference>
<organism evidence="5 6">
    <name type="scientific">Pseudonocardia halophobica</name>
    <dbReference type="NCBI Taxonomy" id="29401"/>
    <lineage>
        <taxon>Bacteria</taxon>
        <taxon>Bacillati</taxon>
        <taxon>Actinomycetota</taxon>
        <taxon>Actinomycetes</taxon>
        <taxon>Pseudonocardiales</taxon>
        <taxon>Pseudonocardiaceae</taxon>
        <taxon>Pseudonocardia</taxon>
    </lineage>
</organism>
<dbReference type="InterPro" id="IPR036457">
    <property type="entry name" value="PPM-type-like_dom_sf"/>
</dbReference>
<keyword evidence="1" id="KW-0378">Hydrolase</keyword>
<evidence type="ECO:0000259" key="4">
    <source>
        <dbReference type="SMART" id="SM00331"/>
    </source>
</evidence>
<accession>A0A9W6L1C4</accession>
<evidence type="ECO:0008006" key="7">
    <source>
        <dbReference type="Google" id="ProtNLM"/>
    </source>
</evidence>
<dbReference type="PANTHER" id="PTHR43156:SF2">
    <property type="entry name" value="STAGE II SPORULATION PROTEIN E"/>
    <property type="match status" value="1"/>
</dbReference>
<evidence type="ECO:0000313" key="6">
    <source>
        <dbReference type="Proteomes" id="UP001143463"/>
    </source>
</evidence>
<dbReference type="SMART" id="SM00331">
    <property type="entry name" value="PP2C_SIG"/>
    <property type="match status" value="1"/>
</dbReference>
<evidence type="ECO:0000256" key="1">
    <source>
        <dbReference type="ARBA" id="ARBA00022801"/>
    </source>
</evidence>
<dbReference type="SUPFAM" id="SSF81606">
    <property type="entry name" value="PP2C-like"/>
    <property type="match status" value="1"/>
</dbReference>
<gene>
    <name evidence="5" type="ORF">GCM10017577_15250</name>
</gene>
<comment type="caution">
    <text evidence="5">The sequence shown here is derived from an EMBL/GenBank/DDBJ whole genome shotgun (WGS) entry which is preliminary data.</text>
</comment>
<keyword evidence="6" id="KW-1185">Reference proteome</keyword>
<dbReference type="SMART" id="SM00065">
    <property type="entry name" value="GAF"/>
    <property type="match status" value="1"/>
</dbReference>
<reference evidence="5" key="2">
    <citation type="submission" date="2023-01" db="EMBL/GenBank/DDBJ databases">
        <authorList>
            <person name="Sun Q."/>
            <person name="Evtushenko L."/>
        </authorList>
    </citation>
    <scope>NUCLEOTIDE SEQUENCE</scope>
    <source>
        <strain evidence="5">VKM Ac-1069</strain>
    </source>
</reference>
<dbReference type="Proteomes" id="UP001143463">
    <property type="component" value="Unassembled WGS sequence"/>
</dbReference>
<proteinExistence type="predicted"/>
<reference evidence="5" key="1">
    <citation type="journal article" date="2014" name="Int. J. Syst. Evol. Microbiol.">
        <title>Complete genome sequence of Corynebacterium casei LMG S-19264T (=DSM 44701T), isolated from a smear-ripened cheese.</title>
        <authorList>
            <consortium name="US DOE Joint Genome Institute (JGI-PGF)"/>
            <person name="Walter F."/>
            <person name="Albersmeier A."/>
            <person name="Kalinowski J."/>
            <person name="Ruckert C."/>
        </authorList>
    </citation>
    <scope>NUCLEOTIDE SEQUENCE</scope>
    <source>
        <strain evidence="5">VKM Ac-1069</strain>
    </source>
</reference>
<dbReference type="Gene3D" id="3.30.450.40">
    <property type="match status" value="1"/>
</dbReference>
<evidence type="ECO:0000259" key="3">
    <source>
        <dbReference type="SMART" id="SM00065"/>
    </source>
</evidence>
<dbReference type="AlphaFoldDB" id="A0A9W6L1C4"/>
<feature type="region of interest" description="Disordered" evidence="2">
    <location>
        <begin position="1"/>
        <end position="61"/>
    </location>
</feature>
<dbReference type="SUPFAM" id="SSF55781">
    <property type="entry name" value="GAF domain-like"/>
    <property type="match status" value="1"/>
</dbReference>
<dbReference type="InterPro" id="IPR003018">
    <property type="entry name" value="GAF"/>
</dbReference>
<name>A0A9W6L1C4_9PSEU</name>
<dbReference type="GO" id="GO:0016791">
    <property type="term" value="F:phosphatase activity"/>
    <property type="evidence" value="ECO:0007669"/>
    <property type="project" value="TreeGrafter"/>
</dbReference>
<dbReference type="InterPro" id="IPR001932">
    <property type="entry name" value="PPM-type_phosphatase-like_dom"/>
</dbReference>